<dbReference type="AlphaFoldDB" id="A0A1D1YHJ3"/>
<accession>A0A1D1YHJ3</accession>
<evidence type="ECO:0000313" key="1">
    <source>
        <dbReference type="EMBL" id="JAT54113.1"/>
    </source>
</evidence>
<feature type="non-terminal residue" evidence="1">
    <location>
        <position position="1"/>
    </location>
</feature>
<keyword evidence="1" id="KW-0648">Protein biosynthesis</keyword>
<sequence>LNLSSSPTKPSPPLSSSSFLVYRVNLYLFQWAPQWRHILPTRNQRSLRRWNQARTRDTVARAVVSPSIAAHDRLAESHVRRVSAWQISISSLKKRRLWLERMLHNDPMAAPQ</sequence>
<name>A0A1D1YHJ3_9ARAE</name>
<dbReference type="EMBL" id="GDJX01013823">
    <property type="protein sequence ID" value="JAT54113.1"/>
    <property type="molecule type" value="Transcribed_RNA"/>
</dbReference>
<protein>
    <submittedName>
        <fullName evidence="1">Eukaryotic translation initiation factor 3 subunit B</fullName>
    </submittedName>
</protein>
<keyword evidence="1" id="KW-0396">Initiation factor</keyword>
<gene>
    <name evidence="1" type="primary">eIF3-S9_4</name>
    <name evidence="1" type="ORF">g.124998</name>
</gene>
<organism evidence="1">
    <name type="scientific">Anthurium amnicola</name>
    <dbReference type="NCBI Taxonomy" id="1678845"/>
    <lineage>
        <taxon>Eukaryota</taxon>
        <taxon>Viridiplantae</taxon>
        <taxon>Streptophyta</taxon>
        <taxon>Embryophyta</taxon>
        <taxon>Tracheophyta</taxon>
        <taxon>Spermatophyta</taxon>
        <taxon>Magnoliopsida</taxon>
        <taxon>Liliopsida</taxon>
        <taxon>Araceae</taxon>
        <taxon>Pothoideae</taxon>
        <taxon>Potheae</taxon>
        <taxon>Anthurium</taxon>
    </lineage>
</organism>
<dbReference type="GO" id="GO:0003743">
    <property type="term" value="F:translation initiation factor activity"/>
    <property type="evidence" value="ECO:0007669"/>
    <property type="project" value="UniProtKB-KW"/>
</dbReference>
<reference evidence="1" key="1">
    <citation type="submission" date="2015-07" db="EMBL/GenBank/DDBJ databases">
        <title>Transcriptome Assembly of Anthurium amnicola.</title>
        <authorList>
            <person name="Suzuki J."/>
        </authorList>
    </citation>
    <scope>NUCLEOTIDE SEQUENCE</scope>
</reference>
<proteinExistence type="predicted"/>